<feature type="compositionally biased region" description="Low complexity" evidence="1">
    <location>
        <begin position="90"/>
        <end position="100"/>
    </location>
</feature>
<protein>
    <submittedName>
        <fullName evidence="2">Uncharacterized protein</fullName>
    </submittedName>
</protein>
<dbReference type="Proteomes" id="UP000297299">
    <property type="component" value="Unassembled WGS sequence"/>
</dbReference>
<evidence type="ECO:0000313" key="2">
    <source>
        <dbReference type="EMBL" id="TEY41946.1"/>
    </source>
</evidence>
<evidence type="ECO:0000313" key="3">
    <source>
        <dbReference type="Proteomes" id="UP000297299"/>
    </source>
</evidence>
<comment type="caution">
    <text evidence="2">The sequence shown here is derived from an EMBL/GenBank/DDBJ whole genome shotgun (WGS) entry which is preliminary data.</text>
</comment>
<organism evidence="2 3">
    <name type="scientific">Botryotinia calthae</name>
    <dbReference type="NCBI Taxonomy" id="38488"/>
    <lineage>
        <taxon>Eukaryota</taxon>
        <taxon>Fungi</taxon>
        <taxon>Dikarya</taxon>
        <taxon>Ascomycota</taxon>
        <taxon>Pezizomycotina</taxon>
        <taxon>Leotiomycetes</taxon>
        <taxon>Helotiales</taxon>
        <taxon>Sclerotiniaceae</taxon>
        <taxon>Botryotinia</taxon>
    </lineage>
</organism>
<proteinExistence type="predicted"/>
<gene>
    <name evidence="2" type="ORF">BOTCAL_0404g00070</name>
</gene>
<accession>A0A4Y8CSU4</accession>
<name>A0A4Y8CSU4_9HELO</name>
<sequence length="197" mass="22729">MDLRALRTNHAELQQTRGRELEECIEHTNEIASLTEINSALKTELFEVNSNLQQVNHIDPFNSKKRKMSEVKEGQVADDSLTVYSKSTSHHPNPSRNSNSKPEDPWKTLLTSQLVAMRNLQPQPHTSDYDMNFVRGLISRCLIYPKSLGNHDSRRKIANEKKDLSWKCLFEICNSDRFDYEKLSSLNDELTQFFTGS</sequence>
<keyword evidence="3" id="KW-1185">Reference proteome</keyword>
<dbReference type="EMBL" id="PHWZ01000403">
    <property type="protein sequence ID" value="TEY41946.1"/>
    <property type="molecule type" value="Genomic_DNA"/>
</dbReference>
<feature type="region of interest" description="Disordered" evidence="1">
    <location>
        <begin position="65"/>
        <end position="105"/>
    </location>
</feature>
<dbReference type="OrthoDB" id="3562264at2759"/>
<reference evidence="2 3" key="1">
    <citation type="submission" date="2017-11" db="EMBL/GenBank/DDBJ databases">
        <title>Comparative genomics of Botrytis spp.</title>
        <authorList>
            <person name="Valero-Jimenez C.A."/>
            <person name="Tapia P."/>
            <person name="Veloso J."/>
            <person name="Silva-Moreno E."/>
            <person name="Staats M."/>
            <person name="Valdes J.H."/>
            <person name="Van Kan J.A.L."/>
        </authorList>
    </citation>
    <scope>NUCLEOTIDE SEQUENCE [LARGE SCALE GENOMIC DNA]</scope>
    <source>
        <strain evidence="2 3">MUCL2830</strain>
    </source>
</reference>
<evidence type="ECO:0000256" key="1">
    <source>
        <dbReference type="SAM" id="MobiDB-lite"/>
    </source>
</evidence>
<dbReference type="AlphaFoldDB" id="A0A4Y8CSU4"/>